<dbReference type="InterPro" id="IPR050595">
    <property type="entry name" value="Bact_response_regulator"/>
</dbReference>
<dbReference type="InterPro" id="IPR011006">
    <property type="entry name" value="CheY-like_superfamily"/>
</dbReference>
<protein>
    <submittedName>
        <fullName evidence="4">Response regulator receiver domain-containing protein</fullName>
    </submittedName>
</protein>
<evidence type="ECO:0000256" key="1">
    <source>
        <dbReference type="ARBA" id="ARBA00022553"/>
    </source>
</evidence>
<dbReference type="STRING" id="414703.SAMN04488125_101106"/>
<dbReference type="SMART" id="SM00448">
    <property type="entry name" value="REC"/>
    <property type="match status" value="1"/>
</dbReference>
<dbReference type="SUPFAM" id="SSF52172">
    <property type="entry name" value="CheY-like"/>
    <property type="match status" value="1"/>
</dbReference>
<evidence type="ECO:0000256" key="2">
    <source>
        <dbReference type="PROSITE-ProRule" id="PRU00169"/>
    </source>
</evidence>
<dbReference type="Gene3D" id="3.40.50.2300">
    <property type="match status" value="1"/>
</dbReference>
<keyword evidence="5" id="KW-1185">Reference proteome</keyword>
<gene>
    <name evidence="4" type="ORF">SAMN04488125_101106</name>
</gene>
<dbReference type="Pfam" id="PF00072">
    <property type="entry name" value="Response_reg"/>
    <property type="match status" value="1"/>
</dbReference>
<dbReference type="PANTHER" id="PTHR44591:SF21">
    <property type="entry name" value="TWO-COMPONENT RESPONSE REGULATOR"/>
    <property type="match status" value="1"/>
</dbReference>
<proteinExistence type="predicted"/>
<dbReference type="InterPro" id="IPR001789">
    <property type="entry name" value="Sig_transdc_resp-reg_receiver"/>
</dbReference>
<reference evidence="5" key="1">
    <citation type="submission" date="2016-10" db="EMBL/GenBank/DDBJ databases">
        <authorList>
            <person name="Varghese N."/>
            <person name="Submissions S."/>
        </authorList>
    </citation>
    <scope>NUCLEOTIDE SEQUENCE [LARGE SCALE GENOMIC DNA]</scope>
    <source>
        <strain evidence="5">CGMCC 1.6474</strain>
    </source>
</reference>
<evidence type="ECO:0000313" key="4">
    <source>
        <dbReference type="EMBL" id="SFK28586.1"/>
    </source>
</evidence>
<dbReference type="AlphaFoldDB" id="A0A1I3YBL8"/>
<accession>A0A1I3YBL8</accession>
<evidence type="ECO:0000259" key="3">
    <source>
        <dbReference type="PROSITE" id="PS50110"/>
    </source>
</evidence>
<sequence>MPQDASVAPSDCPVALVVEDDEAARDLAAALIEETDLDVIACSSAEDALAVLERDDVTVAMVIADTHLSGKMDGAELARTVGDRWPQVRLVVTSEGAARADLPPRAVYMSKPWLPLDLLRQAERATLTARAA</sequence>
<feature type="modified residue" description="4-aspartylphosphate" evidence="2">
    <location>
        <position position="65"/>
    </location>
</feature>
<name>A0A1I3YBL8_9HYPH</name>
<organism evidence="4 5">
    <name type="scientific">Methylorubrum salsuginis</name>
    <dbReference type="NCBI Taxonomy" id="414703"/>
    <lineage>
        <taxon>Bacteria</taxon>
        <taxon>Pseudomonadati</taxon>
        <taxon>Pseudomonadota</taxon>
        <taxon>Alphaproteobacteria</taxon>
        <taxon>Hyphomicrobiales</taxon>
        <taxon>Methylobacteriaceae</taxon>
        <taxon>Methylorubrum</taxon>
    </lineage>
</organism>
<evidence type="ECO:0000313" key="5">
    <source>
        <dbReference type="Proteomes" id="UP000198804"/>
    </source>
</evidence>
<dbReference type="Proteomes" id="UP000198804">
    <property type="component" value="Unassembled WGS sequence"/>
</dbReference>
<dbReference type="GO" id="GO:0000160">
    <property type="term" value="P:phosphorelay signal transduction system"/>
    <property type="evidence" value="ECO:0007669"/>
    <property type="project" value="InterPro"/>
</dbReference>
<dbReference type="OrthoDB" id="8018258at2"/>
<dbReference type="PROSITE" id="PS50110">
    <property type="entry name" value="RESPONSE_REGULATORY"/>
    <property type="match status" value="1"/>
</dbReference>
<dbReference type="EMBL" id="FOSV01000001">
    <property type="protein sequence ID" value="SFK28586.1"/>
    <property type="molecule type" value="Genomic_DNA"/>
</dbReference>
<keyword evidence="1 2" id="KW-0597">Phosphoprotein</keyword>
<dbReference type="PANTHER" id="PTHR44591">
    <property type="entry name" value="STRESS RESPONSE REGULATOR PROTEIN 1"/>
    <property type="match status" value="1"/>
</dbReference>
<dbReference type="RefSeq" id="WP_091940906.1">
    <property type="nucleotide sequence ID" value="NZ_FOSV01000001.1"/>
</dbReference>
<feature type="domain" description="Response regulatory" evidence="3">
    <location>
        <begin position="14"/>
        <end position="126"/>
    </location>
</feature>